<gene>
    <name evidence="1" type="ORF">QIA45_04880</name>
</gene>
<evidence type="ECO:0000313" key="1">
    <source>
        <dbReference type="EMBL" id="XOU13228.1"/>
    </source>
</evidence>
<dbReference type="EMBL" id="CP179263">
    <property type="protein sequence ID" value="XOU13228.1"/>
    <property type="molecule type" value="Genomic_DNA"/>
</dbReference>
<sequence length="270" mass="31577">MKYHIIANIFVFLFLACRSDFNTDQKDIKHPPTEKSRTKTEDPKQEESKTKTEEKGFKKKQEEGGKEEGHIKKNILLHDLKNSIETAYAYKEKYIKRMKEEPEDQYGVQAFKVWNWGKGTEKMSDNTERSIKFRRHTYTILSVLDIDELKEFSNIILLAKEEHILGVFSMLGEVLDIAIDHLHPKKGKLNKLDTSDLNTLKISFDKILSIVESISGMSQQLLLDYKNNKNIIKTDINELKSHVNKLKNQFREQAIEARNLQKFIVSKYKL</sequence>
<dbReference type="Proteomes" id="UP001305787">
    <property type="component" value="Plasmid lp28-4"/>
</dbReference>
<keyword evidence="1" id="KW-0449">Lipoprotein</keyword>
<protein>
    <submittedName>
        <fullName evidence="1">Virulence associated lipoprotein</fullName>
    </submittedName>
</protein>
<keyword evidence="1" id="KW-0614">Plasmid</keyword>
<evidence type="ECO:0000313" key="2">
    <source>
        <dbReference type="Proteomes" id="UP001305787"/>
    </source>
</evidence>
<name>A0ACD5G641_BORAD</name>
<proteinExistence type="predicted"/>
<accession>A0ACD5G641</accession>
<organism evidence="1 2">
    <name type="scientific">Borrelia andersonii</name>
    <name type="common">Borreliella andersonii</name>
    <dbReference type="NCBI Taxonomy" id="42109"/>
    <lineage>
        <taxon>Bacteria</taxon>
        <taxon>Pseudomonadati</taxon>
        <taxon>Spirochaetota</taxon>
        <taxon>Spirochaetia</taxon>
        <taxon>Spirochaetales</taxon>
        <taxon>Borreliaceae</taxon>
        <taxon>Borreliella</taxon>
    </lineage>
</organism>
<keyword evidence="2" id="KW-1185">Reference proteome</keyword>
<geneLocation type="plasmid" evidence="1 2">
    <name>lp28-4</name>
</geneLocation>
<reference evidence="1" key="1">
    <citation type="submission" date="2024-11" db="EMBL/GenBank/DDBJ databases">
        <title>Sequencing of Borrelia variable plasmids from multiple Borrelia sensu lato isolates.</title>
        <authorList>
            <person name="Mongodin E.F."/>
            <person name="Rudenko N."/>
            <person name="Fraser C.M."/>
            <person name="Schutzer S."/>
            <person name="Luft B."/>
            <person name="Morgan R."/>
            <person name="Casjens S."/>
            <person name="Qiu W."/>
        </authorList>
    </citation>
    <scope>NUCLEOTIDE SEQUENCE</scope>
    <source>
        <strain evidence="1">21038</strain>
    </source>
</reference>